<dbReference type="InterPro" id="IPR045341">
    <property type="entry name" value="DUF6532"/>
</dbReference>
<sequence length="224" mass="24998">MSTPTATPFGGHSHPRVMVTSLGTPSLKRGANLVLTDTEDNVAQTAKKARPKAGDVTDSMHRSLLLLACAKFRCLISTRTSFVDSTTELDDLVASAWFMACDKKGLPDNVLPSDNDLKVIKACMPQIRGKVKAASKDTVRNNYGFIINDGTSETVEVNRQLYAQLINRGAFTWTALEKNRRYETQQFNFQEAVMERMRDMDSTLQTIWQLVRIFVDSDSQSVKV</sequence>
<proteinExistence type="predicted"/>
<dbReference type="OrthoDB" id="3257342at2759"/>
<evidence type="ECO:0000313" key="3">
    <source>
        <dbReference type="Proteomes" id="UP000186601"/>
    </source>
</evidence>
<accession>A0A2R6PVL8</accession>
<reference evidence="2 3" key="1">
    <citation type="submission" date="2018-02" db="EMBL/GenBank/DDBJ databases">
        <title>Genome sequence of the basidiomycete white-rot fungus Phlebia centrifuga.</title>
        <authorList>
            <person name="Granchi Z."/>
            <person name="Peng M."/>
            <person name="de Vries R.P."/>
            <person name="Hilden K."/>
            <person name="Makela M.R."/>
            <person name="Grigoriev I."/>
            <person name="Riley R."/>
        </authorList>
    </citation>
    <scope>NUCLEOTIDE SEQUENCE [LARGE SCALE GENOMIC DNA]</scope>
    <source>
        <strain evidence="2 3">FBCC195</strain>
    </source>
</reference>
<protein>
    <recommendedName>
        <fullName evidence="1">DUF6532 domain-containing protein</fullName>
    </recommendedName>
</protein>
<keyword evidence="3" id="KW-1185">Reference proteome</keyword>
<gene>
    <name evidence="2" type="ORF">PHLCEN_2v4310</name>
</gene>
<name>A0A2R6PVL8_9APHY</name>
<evidence type="ECO:0000313" key="2">
    <source>
        <dbReference type="EMBL" id="PSR97571.1"/>
    </source>
</evidence>
<comment type="caution">
    <text evidence="2">The sequence shown here is derived from an EMBL/GenBank/DDBJ whole genome shotgun (WGS) entry which is preliminary data.</text>
</comment>
<dbReference type="Proteomes" id="UP000186601">
    <property type="component" value="Unassembled WGS sequence"/>
</dbReference>
<organism evidence="2 3">
    <name type="scientific">Hermanssonia centrifuga</name>
    <dbReference type="NCBI Taxonomy" id="98765"/>
    <lineage>
        <taxon>Eukaryota</taxon>
        <taxon>Fungi</taxon>
        <taxon>Dikarya</taxon>
        <taxon>Basidiomycota</taxon>
        <taxon>Agaricomycotina</taxon>
        <taxon>Agaricomycetes</taxon>
        <taxon>Polyporales</taxon>
        <taxon>Meruliaceae</taxon>
        <taxon>Hermanssonia</taxon>
    </lineage>
</organism>
<dbReference type="AlphaFoldDB" id="A0A2R6PVL8"/>
<feature type="domain" description="DUF6532" evidence="1">
    <location>
        <begin position="68"/>
        <end position="188"/>
    </location>
</feature>
<dbReference type="EMBL" id="MLYV02000434">
    <property type="protein sequence ID" value="PSR97571.1"/>
    <property type="molecule type" value="Genomic_DNA"/>
</dbReference>
<evidence type="ECO:0000259" key="1">
    <source>
        <dbReference type="Pfam" id="PF20149"/>
    </source>
</evidence>
<dbReference type="Pfam" id="PF20149">
    <property type="entry name" value="DUF6532"/>
    <property type="match status" value="1"/>
</dbReference>